<organism evidence="2">
    <name type="scientific">Candidatus Electrothrix aestuarii</name>
    <dbReference type="NCBI Taxonomy" id="3062594"/>
    <lineage>
        <taxon>Bacteria</taxon>
        <taxon>Pseudomonadati</taxon>
        <taxon>Thermodesulfobacteriota</taxon>
        <taxon>Desulfobulbia</taxon>
        <taxon>Desulfobulbales</taxon>
        <taxon>Desulfobulbaceae</taxon>
        <taxon>Candidatus Electrothrix</taxon>
    </lineage>
</organism>
<dbReference type="Gene3D" id="1.20.1260.10">
    <property type="match status" value="1"/>
</dbReference>
<dbReference type="Pfam" id="PF12902">
    <property type="entry name" value="Ferritin-like"/>
    <property type="match status" value="1"/>
</dbReference>
<evidence type="ECO:0000259" key="1">
    <source>
        <dbReference type="Pfam" id="PF12902"/>
    </source>
</evidence>
<dbReference type="AlphaFoldDB" id="A0AAU8LPC1"/>
<accession>A0AAU8LPC1</accession>
<name>A0AAU8LPC1_9BACT</name>
<dbReference type="PANTHER" id="PTHR34400">
    <property type="match status" value="1"/>
</dbReference>
<dbReference type="KEGG" id="eaj:Q3M24_12315"/>
<reference evidence="2" key="1">
    <citation type="journal article" date="2024" name="Syst. Appl. Microbiol.">
        <title>First single-strain enrichments of Electrothrix cable bacteria, description of E. aestuarii sp. nov. and E. rattekaaiensis sp. nov., and proposal of a cable bacteria taxonomy following the rules of the SeqCode.</title>
        <authorList>
            <person name="Plum-Jensen L.E."/>
            <person name="Schramm A."/>
            <person name="Marshall I.P.G."/>
        </authorList>
    </citation>
    <scope>NUCLEOTIDE SEQUENCE</scope>
    <source>
        <strain evidence="2">Rat1</strain>
    </source>
</reference>
<proteinExistence type="predicted"/>
<reference evidence="2" key="2">
    <citation type="submission" date="2024-06" db="EMBL/GenBank/DDBJ databases">
        <authorList>
            <person name="Plum-Jensen L.E."/>
            <person name="Schramm A."/>
            <person name="Marshall I.P.G."/>
        </authorList>
    </citation>
    <scope>NUCLEOTIDE SEQUENCE</scope>
    <source>
        <strain evidence="2">Rat1</strain>
    </source>
</reference>
<feature type="domain" description="Iminophenyl-pyruvate dimer synthase" evidence="1">
    <location>
        <begin position="20"/>
        <end position="208"/>
    </location>
</feature>
<protein>
    <submittedName>
        <fullName evidence="2">Ferritin-like domain-containing protein</fullName>
    </submittedName>
</protein>
<evidence type="ECO:0000313" key="2">
    <source>
        <dbReference type="EMBL" id="XCN71101.1"/>
    </source>
</evidence>
<dbReference type="InterPro" id="IPR026820">
    <property type="entry name" value="VioB/RebD_dom"/>
</dbReference>
<gene>
    <name evidence="2" type="ORF">Q3M24_12315</name>
</gene>
<dbReference type="PANTHER" id="PTHR34400:SF4">
    <property type="entry name" value="MEMBRANE PROTEIN"/>
    <property type="match status" value="1"/>
</dbReference>
<dbReference type="InterPro" id="IPR012347">
    <property type="entry name" value="Ferritin-like"/>
</dbReference>
<sequence>MNASGTAKIWTKELVQAHAQAAVAVEFYTLPFYITALCSIKEEQCEAVQIIHSVIMEEMLHLQLAANLCLALDTVPNFKPPQYGSDIPYICPYNPETGECCFLNATLGPMNDTTLDTMLDIETPEQAQLRKDVNHTQPKYPYHSIGEMYDALVVGINRVGTKQFSWDTKYQQSQWDKQNFCQTIDSYQKAQDAIQAIVNQGEGHLFNEDLAPPPWTEKNFPVPPYYRFASNPEGPNPYNGYSHFGRFIRIKNKDLPESYTGRDEPDHPVNKPLQKNFFQLILMLETLWRDGGTNVGGSDVLRTVITGVMQEIFTNTRACWQAGVTPHWFGLPFVELRQGIGIV</sequence>
<dbReference type="EMBL" id="CP159373">
    <property type="protein sequence ID" value="XCN71101.1"/>
    <property type="molecule type" value="Genomic_DNA"/>
</dbReference>